<dbReference type="Proteomes" id="UP000275652">
    <property type="component" value="Unassembled WGS sequence"/>
</dbReference>
<accession>A0A9X8DPN4</accession>
<evidence type="ECO:0000256" key="4">
    <source>
        <dbReference type="PROSITE-ProRule" id="PRU00134"/>
    </source>
</evidence>
<dbReference type="AlphaFoldDB" id="A0A9X8DPN4"/>
<name>A0A9X8DPN4_APHAT</name>
<dbReference type="EMBL" id="QUTI01036287">
    <property type="protein sequence ID" value="RLO01432.1"/>
    <property type="molecule type" value="Genomic_DNA"/>
</dbReference>
<feature type="domain" description="MYND-type" evidence="5">
    <location>
        <begin position="96"/>
        <end position="133"/>
    </location>
</feature>
<evidence type="ECO:0000256" key="1">
    <source>
        <dbReference type="ARBA" id="ARBA00022723"/>
    </source>
</evidence>
<reference evidence="6 7" key="1">
    <citation type="journal article" date="2018" name="J. Invertebr. Pathol.">
        <title>New genotyping method for the causative agent of crayfish plague (Aphanomyces astaci) based on whole genome data.</title>
        <authorList>
            <person name="Minardi D."/>
            <person name="Studholme D.J."/>
            <person name="van der Giezen M."/>
            <person name="Pretto T."/>
            <person name="Oidtmann B."/>
        </authorList>
    </citation>
    <scope>NUCLEOTIDE SEQUENCE [LARGE SCALE GENOMIC DNA]</scope>
    <source>
        <strain evidence="6 7">KB13</strain>
    </source>
</reference>
<keyword evidence="2 4" id="KW-0863">Zinc-finger</keyword>
<protein>
    <recommendedName>
        <fullName evidence="5">MYND-type domain-containing protein</fullName>
    </recommendedName>
</protein>
<evidence type="ECO:0000313" key="6">
    <source>
        <dbReference type="EMBL" id="RLO01432.1"/>
    </source>
</evidence>
<dbReference type="InterPro" id="IPR002893">
    <property type="entry name" value="Znf_MYND"/>
</dbReference>
<dbReference type="SUPFAM" id="SSF144232">
    <property type="entry name" value="HIT/MYND zinc finger-like"/>
    <property type="match status" value="1"/>
</dbReference>
<comment type="caution">
    <text evidence="6">The sequence shown here is derived from an EMBL/GenBank/DDBJ whole genome shotgun (WGS) entry which is preliminary data.</text>
</comment>
<dbReference type="Gene3D" id="6.10.140.2220">
    <property type="match status" value="1"/>
</dbReference>
<organism evidence="6 7">
    <name type="scientific">Aphanomyces astaci</name>
    <name type="common">Crayfish plague agent</name>
    <dbReference type="NCBI Taxonomy" id="112090"/>
    <lineage>
        <taxon>Eukaryota</taxon>
        <taxon>Sar</taxon>
        <taxon>Stramenopiles</taxon>
        <taxon>Oomycota</taxon>
        <taxon>Saprolegniomycetes</taxon>
        <taxon>Saprolegniales</taxon>
        <taxon>Verrucalvaceae</taxon>
        <taxon>Aphanomyces</taxon>
    </lineage>
</organism>
<gene>
    <name evidence="6" type="ORF">DYB28_015743</name>
</gene>
<dbReference type="Pfam" id="PF01753">
    <property type="entry name" value="zf-MYND"/>
    <property type="match status" value="1"/>
</dbReference>
<evidence type="ECO:0000259" key="5">
    <source>
        <dbReference type="PROSITE" id="PS50865"/>
    </source>
</evidence>
<keyword evidence="3" id="KW-0862">Zinc</keyword>
<dbReference type="InterPro" id="IPR011992">
    <property type="entry name" value="EF-hand-dom_pair"/>
</dbReference>
<evidence type="ECO:0000256" key="3">
    <source>
        <dbReference type="ARBA" id="ARBA00022833"/>
    </source>
</evidence>
<dbReference type="PROSITE" id="PS01360">
    <property type="entry name" value="ZF_MYND_1"/>
    <property type="match status" value="1"/>
</dbReference>
<proteinExistence type="predicted"/>
<dbReference type="SUPFAM" id="SSF47473">
    <property type="entry name" value="EF-hand"/>
    <property type="match status" value="1"/>
</dbReference>
<evidence type="ECO:0000313" key="7">
    <source>
        <dbReference type="Proteomes" id="UP000275652"/>
    </source>
</evidence>
<dbReference type="PROSITE" id="PS50865">
    <property type="entry name" value="ZF_MYND_2"/>
    <property type="match status" value="1"/>
</dbReference>
<dbReference type="GO" id="GO:0008270">
    <property type="term" value="F:zinc ion binding"/>
    <property type="evidence" value="ECO:0007669"/>
    <property type="project" value="UniProtKB-KW"/>
</dbReference>
<evidence type="ECO:0000256" key="2">
    <source>
        <dbReference type="ARBA" id="ARBA00022771"/>
    </source>
</evidence>
<sequence>MPAKQATAKPVVVAKEAELPRSLLISDKGELTPAFVHALKRIFQKFSEGTNALTSEQLNTFSKACNDGKGFTAKELNEIHMYFDCDENKGLTQGGCFACGAEAKTSCARCLCVRYCSKECQTEDWKSGHKRACKPKAAAIVKATE</sequence>
<keyword evidence="1" id="KW-0479">Metal-binding</keyword>